<dbReference type="AlphaFoldDB" id="A0A956LY60"/>
<evidence type="ECO:0000313" key="2">
    <source>
        <dbReference type="EMBL" id="MCA9727591.1"/>
    </source>
</evidence>
<dbReference type="InterPro" id="IPR039564">
    <property type="entry name" value="Peptidase_C39-like"/>
</dbReference>
<dbReference type="Proteomes" id="UP000697710">
    <property type="component" value="Unassembled WGS sequence"/>
</dbReference>
<organism evidence="2 3">
    <name type="scientific">Eiseniibacteriota bacterium</name>
    <dbReference type="NCBI Taxonomy" id="2212470"/>
    <lineage>
        <taxon>Bacteria</taxon>
        <taxon>Candidatus Eiseniibacteriota</taxon>
    </lineage>
</organism>
<protein>
    <submittedName>
        <fullName evidence="2">C39 family peptidase</fullName>
    </submittedName>
</protein>
<accession>A0A956LY60</accession>
<gene>
    <name evidence="2" type="ORF">KC729_07905</name>
</gene>
<evidence type="ECO:0000259" key="1">
    <source>
        <dbReference type="Pfam" id="PF13529"/>
    </source>
</evidence>
<dbReference type="EMBL" id="JAGQHR010000195">
    <property type="protein sequence ID" value="MCA9727591.1"/>
    <property type="molecule type" value="Genomic_DNA"/>
</dbReference>
<evidence type="ECO:0000313" key="3">
    <source>
        <dbReference type="Proteomes" id="UP000697710"/>
    </source>
</evidence>
<feature type="domain" description="Peptidase C39-like" evidence="1">
    <location>
        <begin position="119"/>
        <end position="184"/>
    </location>
</feature>
<dbReference type="Gene3D" id="3.90.70.10">
    <property type="entry name" value="Cysteine proteinases"/>
    <property type="match status" value="1"/>
</dbReference>
<name>A0A956LY60_UNCEI</name>
<comment type="caution">
    <text evidence="2">The sequence shown here is derived from an EMBL/GenBank/DDBJ whole genome shotgun (WGS) entry which is preliminary data.</text>
</comment>
<dbReference type="Pfam" id="PF13529">
    <property type="entry name" value="Peptidase_C39_2"/>
    <property type="match status" value="1"/>
</dbReference>
<proteinExistence type="predicted"/>
<reference evidence="2" key="2">
    <citation type="journal article" date="2021" name="Microbiome">
        <title>Successional dynamics and alternative stable states in a saline activated sludge microbial community over 9 years.</title>
        <authorList>
            <person name="Wang Y."/>
            <person name="Ye J."/>
            <person name="Ju F."/>
            <person name="Liu L."/>
            <person name="Boyd J.A."/>
            <person name="Deng Y."/>
            <person name="Parks D.H."/>
            <person name="Jiang X."/>
            <person name="Yin X."/>
            <person name="Woodcroft B.J."/>
            <person name="Tyson G.W."/>
            <person name="Hugenholtz P."/>
            <person name="Polz M.F."/>
            <person name="Zhang T."/>
        </authorList>
    </citation>
    <scope>NUCLEOTIDE SEQUENCE</scope>
    <source>
        <strain evidence="2">HKST-UBA01</strain>
    </source>
</reference>
<reference evidence="2" key="1">
    <citation type="submission" date="2020-04" db="EMBL/GenBank/DDBJ databases">
        <authorList>
            <person name="Zhang T."/>
        </authorList>
    </citation>
    <scope>NUCLEOTIDE SEQUENCE</scope>
    <source>
        <strain evidence="2">HKST-UBA01</strain>
    </source>
</reference>
<sequence>MLPQPDATTCGPTCLHAVYRYYGAQRDLSAVVQETKALSEGGTLAVLLGCHALRRGFRATIYTFNIQVFDPTWFKAKVDLKAKLAAQRAAKTDPKLRLACDAYLEYLELGGEIRFRDLTTALIRNHLKAGVPILTGLSATYLYQESREAPPDDRPDDIGGVPSGHFVVLCGYDATRREVLVADPLHPNPLATKHHYSMDINRVLCSILLGIVTYDANLLILEPDEEKAAPRTSGGEVRRKSGS</sequence>